<dbReference type="PANTHER" id="PTHR30547">
    <property type="entry name" value="UNCHARACTERIZED PROTEIN YHCG-RELATED"/>
    <property type="match status" value="1"/>
</dbReference>
<sequence length="350" mass="40748">MSTIKPSFDRAYQDFLRDIKIQVVQSRIEAARAVNRSLIRLYWSLGQLIVERQEALGWGKAVVERLSADLKAEFPQITGFSPRNLWLIKQFYEAYAEAPEFLKQLVAEIPWGHNILIMQRIKDEVARHYYLEATARLGWTRNVLLNQIKAGAYEVSRQDKSHNFSTTLPEYLAEQAEETLKSQYSLEFLGLTQAVHEQELERNLIARLKDFLIELGYGFCFIGSQYRLTLGENEYFLDLLFYHRFLKCLVAIDLKTGRFRPEYAGKMDFYLEVLNEQERAPDDNPSIGIILCAQQDRLEVEFSLKLKTNPIGVATYQLYPQVPEEYQGLLPTDEDWQRLLESALPEEDDN</sequence>
<feature type="domain" description="YhcG PDDEXK nuclease" evidence="1">
    <location>
        <begin position="178"/>
        <end position="330"/>
    </location>
</feature>
<dbReference type="InterPro" id="IPR053148">
    <property type="entry name" value="PD-DEXK-like_domain"/>
</dbReference>
<dbReference type="Proteomes" id="UP000003835">
    <property type="component" value="Unassembled WGS sequence"/>
</dbReference>
<evidence type="ECO:0000313" key="3">
    <source>
        <dbReference type="EMBL" id="EDX77530.1"/>
    </source>
</evidence>
<dbReference type="AlphaFoldDB" id="B4VKI2"/>
<name>B4VKI2_9CYAN</name>
<evidence type="ECO:0000313" key="4">
    <source>
        <dbReference type="Proteomes" id="UP000003835"/>
    </source>
</evidence>
<dbReference type="eggNOG" id="COG4804">
    <property type="taxonomic scope" value="Bacteria"/>
</dbReference>
<dbReference type="RefSeq" id="WP_006098791.1">
    <property type="nucleotide sequence ID" value="NZ_DS989843.1"/>
</dbReference>
<dbReference type="InterPro" id="IPR009362">
    <property type="entry name" value="YhcG_C"/>
</dbReference>
<gene>
    <name evidence="3" type="ORF">MC7420_2854</name>
</gene>
<dbReference type="InterPro" id="IPR011856">
    <property type="entry name" value="tRNA_endonuc-like_dom_sf"/>
</dbReference>
<dbReference type="Pfam" id="PF17761">
    <property type="entry name" value="DUF1016_N"/>
    <property type="match status" value="1"/>
</dbReference>
<dbReference type="EMBL" id="DS989843">
    <property type="protein sequence ID" value="EDX77530.1"/>
    <property type="molecule type" value="Genomic_DNA"/>
</dbReference>
<proteinExistence type="predicted"/>
<dbReference type="Pfam" id="PF06250">
    <property type="entry name" value="YhcG_C"/>
    <property type="match status" value="1"/>
</dbReference>
<dbReference type="HOGENOM" id="CLU_046640_0_1_3"/>
<evidence type="ECO:0008006" key="5">
    <source>
        <dbReference type="Google" id="ProtNLM"/>
    </source>
</evidence>
<dbReference type="PANTHER" id="PTHR30547:SF0">
    <property type="entry name" value="BLR8175 PROTEIN"/>
    <property type="match status" value="1"/>
</dbReference>
<accession>B4VKI2</accession>
<dbReference type="Gene3D" id="3.40.1350.10">
    <property type="match status" value="1"/>
</dbReference>
<organism evidence="3 4">
    <name type="scientific">Coleofasciculus chthonoplastes PCC 7420</name>
    <dbReference type="NCBI Taxonomy" id="118168"/>
    <lineage>
        <taxon>Bacteria</taxon>
        <taxon>Bacillati</taxon>
        <taxon>Cyanobacteriota</taxon>
        <taxon>Cyanophyceae</taxon>
        <taxon>Coleofasciculales</taxon>
        <taxon>Coleofasciculaceae</taxon>
        <taxon>Coleofasciculus</taxon>
    </lineage>
</organism>
<dbReference type="STRING" id="118168.MC7420_2854"/>
<dbReference type="InterPro" id="IPR041527">
    <property type="entry name" value="YhcG_N"/>
</dbReference>
<evidence type="ECO:0000259" key="2">
    <source>
        <dbReference type="Pfam" id="PF17761"/>
    </source>
</evidence>
<dbReference type="GO" id="GO:0003676">
    <property type="term" value="F:nucleic acid binding"/>
    <property type="evidence" value="ECO:0007669"/>
    <property type="project" value="InterPro"/>
</dbReference>
<protein>
    <recommendedName>
        <fullName evidence="5">YhcG PDDEXK nuclease domain-containing protein</fullName>
    </recommendedName>
</protein>
<keyword evidence="4" id="KW-1185">Reference proteome</keyword>
<reference evidence="3 4" key="1">
    <citation type="submission" date="2008-07" db="EMBL/GenBank/DDBJ databases">
        <authorList>
            <person name="Tandeau de Marsac N."/>
            <person name="Ferriera S."/>
            <person name="Johnson J."/>
            <person name="Kravitz S."/>
            <person name="Beeson K."/>
            <person name="Sutton G."/>
            <person name="Rogers Y.-H."/>
            <person name="Friedman R."/>
            <person name="Frazier M."/>
            <person name="Venter J.C."/>
        </authorList>
    </citation>
    <scope>NUCLEOTIDE SEQUENCE [LARGE SCALE GENOMIC DNA]</scope>
    <source>
        <strain evidence="3 4">PCC 7420</strain>
    </source>
</reference>
<evidence type="ECO:0000259" key="1">
    <source>
        <dbReference type="Pfam" id="PF06250"/>
    </source>
</evidence>
<dbReference type="OrthoDB" id="9801263at2"/>
<feature type="domain" description="YhcG N-terminal" evidence="2">
    <location>
        <begin position="18"/>
        <end position="154"/>
    </location>
</feature>